<organism evidence="9 10">
    <name type="scientific">Liquorilactobacillus nagelii</name>
    <dbReference type="NCBI Taxonomy" id="82688"/>
    <lineage>
        <taxon>Bacteria</taxon>
        <taxon>Bacillati</taxon>
        <taxon>Bacillota</taxon>
        <taxon>Bacilli</taxon>
        <taxon>Lactobacillales</taxon>
        <taxon>Lactobacillaceae</taxon>
        <taxon>Liquorilactobacillus</taxon>
    </lineage>
</organism>
<dbReference type="Proteomes" id="UP000324497">
    <property type="component" value="Chromosome"/>
</dbReference>
<evidence type="ECO:0008006" key="11">
    <source>
        <dbReference type="Google" id="ProtNLM"/>
    </source>
</evidence>
<evidence type="ECO:0000256" key="5">
    <source>
        <dbReference type="ARBA" id="ARBA00022692"/>
    </source>
</evidence>
<evidence type="ECO:0000313" key="9">
    <source>
        <dbReference type="EMBL" id="AUJ32963.1"/>
    </source>
</evidence>
<comment type="similarity">
    <text evidence="2">Belongs to the binding-protein-dependent transport system permease family. FecCD subfamily.</text>
</comment>
<evidence type="ECO:0000256" key="7">
    <source>
        <dbReference type="ARBA" id="ARBA00023136"/>
    </source>
</evidence>
<dbReference type="InterPro" id="IPR000522">
    <property type="entry name" value="ABC_transptr_permease_BtuC"/>
</dbReference>
<evidence type="ECO:0000256" key="6">
    <source>
        <dbReference type="ARBA" id="ARBA00022989"/>
    </source>
</evidence>
<keyword evidence="4" id="KW-1003">Cell membrane</keyword>
<evidence type="ECO:0000313" key="10">
    <source>
        <dbReference type="Proteomes" id="UP000324497"/>
    </source>
</evidence>
<dbReference type="Gene3D" id="1.10.3470.10">
    <property type="entry name" value="ABC transporter involved in vitamin B12 uptake, BtuC"/>
    <property type="match status" value="1"/>
</dbReference>
<feature type="transmembrane region" description="Helical" evidence="8">
    <location>
        <begin position="161"/>
        <end position="183"/>
    </location>
</feature>
<evidence type="ECO:0000256" key="8">
    <source>
        <dbReference type="SAM" id="Phobius"/>
    </source>
</evidence>
<feature type="transmembrane region" description="Helical" evidence="8">
    <location>
        <begin position="279"/>
        <end position="298"/>
    </location>
</feature>
<feature type="transmembrane region" description="Helical" evidence="8">
    <location>
        <begin position="45"/>
        <end position="64"/>
    </location>
</feature>
<dbReference type="GO" id="GO:0022857">
    <property type="term" value="F:transmembrane transporter activity"/>
    <property type="evidence" value="ECO:0007669"/>
    <property type="project" value="InterPro"/>
</dbReference>
<keyword evidence="6 8" id="KW-1133">Transmembrane helix</keyword>
<comment type="subcellular location">
    <subcellularLocation>
        <location evidence="1">Cell membrane</location>
        <topology evidence="1">Multi-pass membrane protein</topology>
    </subcellularLocation>
</comment>
<feature type="transmembrane region" description="Helical" evidence="8">
    <location>
        <begin position="213"/>
        <end position="236"/>
    </location>
</feature>
<dbReference type="Pfam" id="PF01032">
    <property type="entry name" value="FecCD"/>
    <property type="match status" value="1"/>
</dbReference>
<dbReference type="KEGG" id="lng:BSQ50_10685"/>
<sequence>MNKKNWLLGSMLAGCILLIFLQLSLQMNFANNWQLIFWQLRLPRLLFVLGTGLCLGLSTLLLAATLRQPYIDGSMLGIANGAELLVALLTIINANVLTYRVLVGALAGVLCLFLLRGSVFKLKTRPVFMIIGGFCLAMFFNALTVILTSNSGWTGKSMGNVTWMDVIWLLIILVGGSFFWLLYGRYLPYFALPEIQTRQLAFPENQVAMTFQIIAALWLGAATAVLGTAFFAGVVLNQLIKELTKLGLVARLPLVAIFSILMILTADTLGHFAFYPTELPTNAVLLLLLTPAFVFLIVRWSRAL</sequence>
<name>A0A3S6QY48_9LACO</name>
<feature type="transmembrane region" description="Helical" evidence="8">
    <location>
        <begin position="6"/>
        <end position="25"/>
    </location>
</feature>
<gene>
    <name evidence="9" type="ORF">BSQ50_10685</name>
</gene>
<feature type="transmembrane region" description="Helical" evidence="8">
    <location>
        <begin position="97"/>
        <end position="115"/>
    </location>
</feature>
<dbReference type="PROSITE" id="PS51257">
    <property type="entry name" value="PROKAR_LIPOPROTEIN"/>
    <property type="match status" value="1"/>
</dbReference>
<dbReference type="EMBL" id="CP018180">
    <property type="protein sequence ID" value="AUJ32963.1"/>
    <property type="molecule type" value="Genomic_DNA"/>
</dbReference>
<keyword evidence="7 8" id="KW-0472">Membrane</keyword>
<keyword evidence="3" id="KW-0813">Transport</keyword>
<dbReference type="InterPro" id="IPR037294">
    <property type="entry name" value="ABC_BtuC-like"/>
</dbReference>
<dbReference type="AlphaFoldDB" id="A0A3S6QY48"/>
<evidence type="ECO:0000256" key="2">
    <source>
        <dbReference type="ARBA" id="ARBA00007935"/>
    </source>
</evidence>
<dbReference type="PANTHER" id="PTHR30472">
    <property type="entry name" value="FERRIC ENTEROBACTIN TRANSPORT SYSTEM PERMEASE PROTEIN"/>
    <property type="match status" value="1"/>
</dbReference>
<dbReference type="RefSeq" id="WP_148127188.1">
    <property type="nucleotide sequence ID" value="NZ_CP018180.1"/>
</dbReference>
<dbReference type="PANTHER" id="PTHR30472:SF25">
    <property type="entry name" value="ABC TRANSPORTER PERMEASE PROTEIN MJ0876-RELATED"/>
    <property type="match status" value="1"/>
</dbReference>
<keyword evidence="5 8" id="KW-0812">Transmembrane</keyword>
<feature type="transmembrane region" description="Helical" evidence="8">
    <location>
        <begin position="70"/>
        <end position="90"/>
    </location>
</feature>
<dbReference type="GO" id="GO:0005886">
    <property type="term" value="C:plasma membrane"/>
    <property type="evidence" value="ECO:0007669"/>
    <property type="project" value="UniProtKB-SubCell"/>
</dbReference>
<dbReference type="SUPFAM" id="SSF81345">
    <property type="entry name" value="ABC transporter involved in vitamin B12 uptake, BtuC"/>
    <property type="match status" value="1"/>
</dbReference>
<feature type="transmembrane region" description="Helical" evidence="8">
    <location>
        <begin position="248"/>
        <end position="273"/>
    </location>
</feature>
<evidence type="ECO:0000256" key="4">
    <source>
        <dbReference type="ARBA" id="ARBA00022475"/>
    </source>
</evidence>
<evidence type="ECO:0000256" key="1">
    <source>
        <dbReference type="ARBA" id="ARBA00004651"/>
    </source>
</evidence>
<accession>A0A3S6QY48</accession>
<keyword evidence="10" id="KW-1185">Reference proteome</keyword>
<evidence type="ECO:0000256" key="3">
    <source>
        <dbReference type="ARBA" id="ARBA00022448"/>
    </source>
</evidence>
<feature type="transmembrane region" description="Helical" evidence="8">
    <location>
        <begin position="127"/>
        <end position="149"/>
    </location>
</feature>
<reference evidence="9 10" key="1">
    <citation type="submission" date="2016-11" db="EMBL/GenBank/DDBJ databases">
        <title>Interaction between Lactobacillus species and yeast in water kefir.</title>
        <authorList>
            <person name="Behr J."/>
            <person name="Xu D."/>
            <person name="Vogel R.F."/>
        </authorList>
    </citation>
    <scope>NUCLEOTIDE SEQUENCE [LARGE SCALE GENOMIC DNA]</scope>
    <source>
        <strain evidence="9 10">TMW 1.1827</strain>
    </source>
</reference>
<proteinExistence type="inferred from homology"/>
<protein>
    <recommendedName>
        <fullName evidence="11">Ferrichrome ABC transporter permease</fullName>
    </recommendedName>
</protein>